<proteinExistence type="predicted"/>
<dbReference type="PANTHER" id="PTHR23503:SF130">
    <property type="entry name" value="SOLUTE CARRIER FAMILY 2 (FACILITATED GLUCOSE TRANSPORTER), MEMBER 9-LIKE 1"/>
    <property type="match status" value="1"/>
</dbReference>
<feature type="transmembrane region" description="Helical" evidence="5">
    <location>
        <begin position="364"/>
        <end position="386"/>
    </location>
</feature>
<dbReference type="Gene3D" id="1.20.1250.20">
    <property type="entry name" value="MFS general substrate transporter like domains"/>
    <property type="match status" value="1"/>
</dbReference>
<dbReference type="EMBL" id="JACTAM010000011">
    <property type="protein sequence ID" value="KAI2659323.1"/>
    <property type="molecule type" value="Genomic_DNA"/>
</dbReference>
<keyword evidence="7" id="KW-0813">Transport</keyword>
<comment type="subcellular location">
    <subcellularLocation>
        <location evidence="1">Membrane</location>
        <topology evidence="1">Multi-pass membrane protein</topology>
    </subcellularLocation>
</comment>
<feature type="domain" description="Major facilitator superfamily (MFS) profile" evidence="6">
    <location>
        <begin position="42"/>
        <end position="485"/>
    </location>
</feature>
<evidence type="ECO:0000259" key="6">
    <source>
        <dbReference type="PROSITE" id="PS50850"/>
    </source>
</evidence>
<dbReference type="SUPFAM" id="SSF103473">
    <property type="entry name" value="MFS general substrate transporter"/>
    <property type="match status" value="1"/>
</dbReference>
<keyword evidence="2 5" id="KW-0812">Transmembrane</keyword>
<evidence type="ECO:0000313" key="7">
    <source>
        <dbReference type="EMBL" id="KAI2659323.1"/>
    </source>
</evidence>
<evidence type="ECO:0000313" key="8">
    <source>
        <dbReference type="Proteomes" id="UP000830375"/>
    </source>
</evidence>
<dbReference type="Pfam" id="PF00083">
    <property type="entry name" value="Sugar_tr"/>
    <property type="match status" value="1"/>
</dbReference>
<feature type="transmembrane region" description="Helical" evidence="5">
    <location>
        <begin position="122"/>
        <end position="140"/>
    </location>
</feature>
<name>A0ABQ8MBV8_LABRO</name>
<accession>A0ABQ8MBV8</accession>
<keyword evidence="4 5" id="KW-0472">Membrane</keyword>
<dbReference type="PROSITE" id="PS50850">
    <property type="entry name" value="MFS"/>
    <property type="match status" value="1"/>
</dbReference>
<feature type="transmembrane region" description="Helical" evidence="5">
    <location>
        <begin position="431"/>
        <end position="455"/>
    </location>
</feature>
<comment type="caution">
    <text evidence="7">The sequence shown here is derived from an EMBL/GenBank/DDBJ whole genome shotgun (WGS) entry which is preliminary data.</text>
</comment>
<dbReference type="PROSITE" id="PS00217">
    <property type="entry name" value="SUGAR_TRANSPORT_2"/>
    <property type="match status" value="1"/>
</dbReference>
<dbReference type="InterPro" id="IPR045263">
    <property type="entry name" value="GLUT"/>
</dbReference>
<dbReference type="Proteomes" id="UP000830375">
    <property type="component" value="Unassembled WGS sequence"/>
</dbReference>
<evidence type="ECO:0000256" key="5">
    <source>
        <dbReference type="SAM" id="Phobius"/>
    </source>
</evidence>
<feature type="transmembrane region" description="Helical" evidence="5">
    <location>
        <begin position="146"/>
        <end position="170"/>
    </location>
</feature>
<evidence type="ECO:0000256" key="4">
    <source>
        <dbReference type="ARBA" id="ARBA00023136"/>
    </source>
</evidence>
<protein>
    <submittedName>
        <fullName evidence="7">Solute carrier family 2, facilitated glucose transporter member 9</fullName>
    </submittedName>
</protein>
<feature type="transmembrane region" description="Helical" evidence="5">
    <location>
        <begin position="213"/>
        <end position="234"/>
    </location>
</feature>
<feature type="transmembrane region" description="Helical" evidence="5">
    <location>
        <begin position="182"/>
        <end position="201"/>
    </location>
</feature>
<sequence>MSNRDDTVFIGAKQWSTYDIRYQQINMTILRELVGGKALIFIVVLGLGGTFQNGFHLTAISSPTPYIQSFINSSWTYHYGDIPGEKTVTFIWSAVVALYALGGLIGSMTVRYFASHLGRKGTMLLNSAIGIVATVIMYISKPTYSFELILVARFLFGFGAGLGGNVHAIYLGESSPKKIRGMVTLTAATFLGLGKLSGQFAGLREILGREDCWNILLCIPSFFCMVQLAILPFFPEAPRYVLIEKGNTQQCKKALQSLWGPGDYKLEIQDMLAEQAVIGKEHNKSLLDLLREKHLRWQVLSMVVINGCIQFSGVAAITVFSFNVFLEAGIPVDKIRYVTLGIGASEVLLSITCSLFIETVGRKVLLWRGFGGMSTIMALITVALYLKDYSSVISYCTVVLIFLFIIFYAAGPAGIVPSLASEIVIQSYRPAAFMFTGLLRWLGFTMFGFIFPFLIAFLKSLSFVLFSCICLIAALYVYFILPETKDKTLLEISQEFKNIRVCGSSTEDVMCLETKL</sequence>
<dbReference type="InterPro" id="IPR005828">
    <property type="entry name" value="MFS_sugar_transport-like"/>
</dbReference>
<dbReference type="PANTHER" id="PTHR23503">
    <property type="entry name" value="SOLUTE CARRIER FAMILY 2"/>
    <property type="match status" value="1"/>
</dbReference>
<feature type="transmembrane region" description="Helical" evidence="5">
    <location>
        <begin position="461"/>
        <end position="481"/>
    </location>
</feature>
<dbReference type="InterPro" id="IPR020846">
    <property type="entry name" value="MFS_dom"/>
</dbReference>
<gene>
    <name evidence="7" type="ORF">H4Q32_023610</name>
</gene>
<reference evidence="7 8" key="1">
    <citation type="submission" date="2022-01" db="EMBL/GenBank/DDBJ databases">
        <title>A high-quality chromosome-level genome assembly of rohu carp, Labeo rohita.</title>
        <authorList>
            <person name="Arick M.A. II"/>
            <person name="Hsu C.-Y."/>
            <person name="Magbanua Z."/>
            <person name="Pechanova O."/>
            <person name="Grover C."/>
            <person name="Miller E."/>
            <person name="Thrash A."/>
            <person name="Ezzel L."/>
            <person name="Alam S."/>
            <person name="Benzie J."/>
            <person name="Hamilton M."/>
            <person name="Karsi A."/>
            <person name="Lawrence M.L."/>
            <person name="Peterson D.G."/>
        </authorList>
    </citation>
    <scope>NUCLEOTIDE SEQUENCE [LARGE SCALE GENOMIC DNA]</scope>
    <source>
        <strain evidence="8">BAU-BD-2019</strain>
        <tissue evidence="7">Blood</tissue>
    </source>
</reference>
<keyword evidence="8" id="KW-1185">Reference proteome</keyword>
<feature type="transmembrane region" description="Helical" evidence="5">
    <location>
        <begin position="33"/>
        <end position="51"/>
    </location>
</feature>
<keyword evidence="3 5" id="KW-1133">Transmembrane helix</keyword>
<organism evidence="7 8">
    <name type="scientific">Labeo rohita</name>
    <name type="common">Indian major carp</name>
    <name type="synonym">Cyprinus rohita</name>
    <dbReference type="NCBI Taxonomy" id="84645"/>
    <lineage>
        <taxon>Eukaryota</taxon>
        <taxon>Metazoa</taxon>
        <taxon>Chordata</taxon>
        <taxon>Craniata</taxon>
        <taxon>Vertebrata</taxon>
        <taxon>Euteleostomi</taxon>
        <taxon>Actinopterygii</taxon>
        <taxon>Neopterygii</taxon>
        <taxon>Teleostei</taxon>
        <taxon>Ostariophysi</taxon>
        <taxon>Cypriniformes</taxon>
        <taxon>Cyprinidae</taxon>
        <taxon>Labeoninae</taxon>
        <taxon>Labeonini</taxon>
        <taxon>Labeo</taxon>
    </lineage>
</organism>
<evidence type="ECO:0000256" key="3">
    <source>
        <dbReference type="ARBA" id="ARBA00022989"/>
    </source>
</evidence>
<feature type="transmembrane region" description="Helical" evidence="5">
    <location>
        <begin position="90"/>
        <end position="110"/>
    </location>
</feature>
<dbReference type="InterPro" id="IPR005829">
    <property type="entry name" value="Sugar_transporter_CS"/>
</dbReference>
<keyword evidence="7" id="KW-0762">Sugar transport</keyword>
<evidence type="ECO:0000256" key="1">
    <source>
        <dbReference type="ARBA" id="ARBA00004141"/>
    </source>
</evidence>
<feature type="transmembrane region" description="Helical" evidence="5">
    <location>
        <begin position="337"/>
        <end position="357"/>
    </location>
</feature>
<dbReference type="InterPro" id="IPR036259">
    <property type="entry name" value="MFS_trans_sf"/>
</dbReference>
<evidence type="ECO:0000256" key="2">
    <source>
        <dbReference type="ARBA" id="ARBA00022692"/>
    </source>
</evidence>
<feature type="transmembrane region" description="Helical" evidence="5">
    <location>
        <begin position="299"/>
        <end position="325"/>
    </location>
</feature>